<name>A0A6S6RAM9_9FIRM</name>
<dbReference type="NCBIfam" id="TIGR02543">
    <property type="entry name" value="List_Bact_rpt"/>
    <property type="match status" value="2"/>
</dbReference>
<accession>A0A6S6RAM9</accession>
<dbReference type="Proteomes" id="UP000515561">
    <property type="component" value="Chromosome"/>
</dbReference>
<dbReference type="Gene3D" id="2.60.40.4270">
    <property type="entry name" value="Listeria-Bacteroides repeat domain"/>
    <property type="match status" value="3"/>
</dbReference>
<evidence type="ECO:0000256" key="1">
    <source>
        <dbReference type="ARBA" id="ARBA00004196"/>
    </source>
</evidence>
<dbReference type="InterPro" id="IPR042229">
    <property type="entry name" value="Listeria/Bacterioides_rpt_sf"/>
</dbReference>
<organism evidence="2 3">
    <name type="scientific">Anaerocolumna cellulosilytica</name>
    <dbReference type="NCBI Taxonomy" id="433286"/>
    <lineage>
        <taxon>Bacteria</taxon>
        <taxon>Bacillati</taxon>
        <taxon>Bacillota</taxon>
        <taxon>Clostridia</taxon>
        <taxon>Lachnospirales</taxon>
        <taxon>Lachnospiraceae</taxon>
        <taxon>Anaerocolumna</taxon>
    </lineage>
</organism>
<dbReference type="EMBL" id="AP023367">
    <property type="protein sequence ID" value="BCJ96135.1"/>
    <property type="molecule type" value="Genomic_DNA"/>
</dbReference>
<proteinExistence type="predicted"/>
<dbReference type="InterPro" id="IPR013378">
    <property type="entry name" value="InlB-like_B-rpt"/>
</dbReference>
<keyword evidence="3" id="KW-1185">Reference proteome</keyword>
<gene>
    <name evidence="2" type="ORF">acsn021_37040</name>
</gene>
<evidence type="ECO:0000313" key="3">
    <source>
        <dbReference type="Proteomes" id="UP000515561"/>
    </source>
</evidence>
<dbReference type="AlphaFoldDB" id="A0A6S6RAM9"/>
<reference evidence="2 3" key="1">
    <citation type="journal article" date="2016" name="Int. J. Syst. Evol. Microbiol.">
        <title>Descriptions of Anaerotaenia torta gen. nov., sp. nov. and Anaerocolumna cellulosilytica gen. nov., sp. nov. isolated from a methanogenic reactor of cattle waste.</title>
        <authorList>
            <person name="Uek A."/>
            <person name="Ohtaki Y."/>
            <person name="Kaku N."/>
            <person name="Ueki K."/>
        </authorList>
    </citation>
    <scope>NUCLEOTIDE SEQUENCE [LARGE SCALE GENOMIC DNA]</scope>
    <source>
        <strain evidence="2 3">SN021</strain>
    </source>
</reference>
<sequence>MNLQKKVLLFISIWSMAAVFLFSHQTAGASTTPAPVKVTFDANGGDTIAETKELTVGGTYGKLPVPKRKNYTFKGWYTFKNNGTKVTDASTVKIKTSHTLYARWLGNEKTITLNAGGGKVSSNKVTVYFGSKYENLLPTPTRDNYTFDGWYTAAKAGDKIAKSDVFDESSKTKLYAHWKIKTLKINFITYNDDTYEKEVQVGKKYGKLPAPKKTGHVFGGWYTWDDYSNSDAEAVTASTVAKKAGELNLFARWYLKEEKSE</sequence>
<dbReference type="KEGG" id="acel:acsn021_37040"/>
<dbReference type="GO" id="GO:0030313">
    <property type="term" value="C:cell envelope"/>
    <property type="evidence" value="ECO:0007669"/>
    <property type="project" value="UniProtKB-SubCell"/>
</dbReference>
<dbReference type="Pfam" id="PF09479">
    <property type="entry name" value="Flg_new"/>
    <property type="match status" value="3"/>
</dbReference>
<protein>
    <submittedName>
        <fullName evidence="2">Uncharacterized protein</fullName>
    </submittedName>
</protein>
<evidence type="ECO:0000313" key="2">
    <source>
        <dbReference type="EMBL" id="BCJ96135.1"/>
    </source>
</evidence>
<comment type="subcellular location">
    <subcellularLocation>
        <location evidence="1">Cell envelope</location>
    </subcellularLocation>
</comment>
<dbReference type="RefSeq" id="WP_184091681.1">
    <property type="nucleotide sequence ID" value="NZ_AP023367.1"/>
</dbReference>